<organism evidence="6 7">
    <name type="scientific">Brachybacterium avium</name>
    <dbReference type="NCBI Taxonomy" id="2017485"/>
    <lineage>
        <taxon>Bacteria</taxon>
        <taxon>Bacillati</taxon>
        <taxon>Actinomycetota</taxon>
        <taxon>Actinomycetes</taxon>
        <taxon>Micrococcales</taxon>
        <taxon>Dermabacteraceae</taxon>
        <taxon>Brachybacterium</taxon>
    </lineage>
</organism>
<dbReference type="EMBL" id="CP022316">
    <property type="protein sequence ID" value="ASK65270.1"/>
    <property type="molecule type" value="Genomic_DNA"/>
</dbReference>
<name>A0A220UB70_9MICO</name>
<proteinExistence type="predicted"/>
<dbReference type="GO" id="GO:0005886">
    <property type="term" value="C:plasma membrane"/>
    <property type="evidence" value="ECO:0007669"/>
    <property type="project" value="TreeGrafter"/>
</dbReference>
<sequence length="198" mass="20966">MLTLFRPGNGPWHRLPAGPKILVLMAIVLGICFLPVSWVSALIMAVLCLAVYAVPGAGMRVLGRQLVAVRWIILVTAAGQLIFLGPEEALVNTTRVTAAVVISGLLALTTPVSELLDALERALAPLARVGVDPQRAALVLAITLNTLPVLAGLARNVREAQRARGGRQSLRHFAMPFLVVALKHADSLGDALTARGVR</sequence>
<dbReference type="KEGG" id="brv:CFK39_04850"/>
<accession>A0A220UB70</accession>
<evidence type="ECO:0000256" key="3">
    <source>
        <dbReference type="ARBA" id="ARBA00022989"/>
    </source>
</evidence>
<dbReference type="PANTHER" id="PTHR33514">
    <property type="entry name" value="PROTEIN ABCI12, CHLOROPLASTIC"/>
    <property type="match status" value="1"/>
</dbReference>
<dbReference type="OrthoDB" id="509049at2"/>
<reference evidence="7" key="1">
    <citation type="submission" date="2017-07" db="EMBL/GenBank/DDBJ databases">
        <title>Brachybacterium sp. VR2415.</title>
        <authorList>
            <person name="Tak E.J."/>
            <person name="Bae J.-W."/>
        </authorList>
    </citation>
    <scope>NUCLEOTIDE SEQUENCE [LARGE SCALE GENOMIC DNA]</scope>
    <source>
        <strain evidence="7">VR2415</strain>
    </source>
</reference>
<gene>
    <name evidence="6" type="ORF">CFK39_04850</name>
</gene>
<dbReference type="AlphaFoldDB" id="A0A220UB70"/>
<keyword evidence="2 5" id="KW-0812">Transmembrane</keyword>
<feature type="transmembrane region" description="Helical" evidence="5">
    <location>
        <begin position="66"/>
        <end position="84"/>
    </location>
</feature>
<dbReference type="InterPro" id="IPR003339">
    <property type="entry name" value="ABC/ECF_trnsptr_transmembrane"/>
</dbReference>
<feature type="transmembrane region" description="Helical" evidence="5">
    <location>
        <begin position="21"/>
        <end position="54"/>
    </location>
</feature>
<dbReference type="Proteomes" id="UP000198398">
    <property type="component" value="Chromosome"/>
</dbReference>
<feature type="transmembrane region" description="Helical" evidence="5">
    <location>
        <begin position="136"/>
        <end position="154"/>
    </location>
</feature>
<dbReference type="CDD" id="cd16914">
    <property type="entry name" value="EcfT"/>
    <property type="match status" value="1"/>
</dbReference>
<keyword evidence="3 5" id="KW-1133">Transmembrane helix</keyword>
<dbReference type="Pfam" id="PF02361">
    <property type="entry name" value="CbiQ"/>
    <property type="match status" value="1"/>
</dbReference>
<evidence type="ECO:0000256" key="4">
    <source>
        <dbReference type="ARBA" id="ARBA00023136"/>
    </source>
</evidence>
<comment type="subcellular location">
    <subcellularLocation>
        <location evidence="1">Membrane</location>
        <topology evidence="1">Multi-pass membrane protein</topology>
    </subcellularLocation>
</comment>
<evidence type="ECO:0000256" key="2">
    <source>
        <dbReference type="ARBA" id="ARBA00022692"/>
    </source>
</evidence>
<protein>
    <submittedName>
        <fullName evidence="6">Cobalt ABC transporter permease</fullName>
    </submittedName>
</protein>
<dbReference type="PANTHER" id="PTHR33514:SF13">
    <property type="entry name" value="PROTEIN ABCI12, CHLOROPLASTIC"/>
    <property type="match status" value="1"/>
</dbReference>
<evidence type="ECO:0000313" key="7">
    <source>
        <dbReference type="Proteomes" id="UP000198398"/>
    </source>
</evidence>
<keyword evidence="4 5" id="KW-0472">Membrane</keyword>
<evidence type="ECO:0000256" key="1">
    <source>
        <dbReference type="ARBA" id="ARBA00004141"/>
    </source>
</evidence>
<evidence type="ECO:0000256" key="5">
    <source>
        <dbReference type="SAM" id="Phobius"/>
    </source>
</evidence>
<evidence type="ECO:0000313" key="6">
    <source>
        <dbReference type="EMBL" id="ASK65270.1"/>
    </source>
</evidence>
<keyword evidence="7" id="KW-1185">Reference proteome</keyword>
<dbReference type="RefSeq" id="WP_089064512.1">
    <property type="nucleotide sequence ID" value="NZ_CP022316.1"/>
</dbReference>